<sequence length="158" mass="16858">MSDLIVTVLKVGYLALLWLLVLAAIGVLRRDVFGTRVLAHGSVVRKSSADGGRRPARGRSRGGPTRLRVTAGPLNGTTLALGASAILIGRAPGSTLVLDDDYCSNRHARIFPQDGRWWVEDLGSRNGTYLGTAQVTDPVPVEVGVPIHLGQTAIELQR</sequence>
<evidence type="ECO:0000259" key="4">
    <source>
        <dbReference type="PROSITE" id="PS50006"/>
    </source>
</evidence>
<dbReference type="SMART" id="SM00240">
    <property type="entry name" value="FHA"/>
    <property type="match status" value="1"/>
</dbReference>
<reference evidence="5" key="1">
    <citation type="journal article" date="2021" name="PeerJ">
        <title>Extensive microbial diversity within the chicken gut microbiome revealed by metagenomics and culture.</title>
        <authorList>
            <person name="Gilroy R."/>
            <person name="Ravi A."/>
            <person name="Getino M."/>
            <person name="Pursley I."/>
            <person name="Horton D.L."/>
            <person name="Alikhan N.F."/>
            <person name="Baker D."/>
            <person name="Gharbi K."/>
            <person name="Hall N."/>
            <person name="Watson M."/>
            <person name="Adriaenssens E.M."/>
            <person name="Foster-Nyarko E."/>
            <person name="Jarju S."/>
            <person name="Secka A."/>
            <person name="Antonio M."/>
            <person name="Oren A."/>
            <person name="Chaudhuri R.R."/>
            <person name="La Ragione R."/>
            <person name="Hildebrand F."/>
            <person name="Pallen M.J."/>
        </authorList>
    </citation>
    <scope>NUCLEOTIDE SEQUENCE</scope>
    <source>
        <strain evidence="5">ChiGjej4B4-7305</strain>
    </source>
</reference>
<feature type="region of interest" description="Disordered" evidence="2">
    <location>
        <begin position="47"/>
        <end position="67"/>
    </location>
</feature>
<evidence type="ECO:0000256" key="2">
    <source>
        <dbReference type="SAM" id="MobiDB-lite"/>
    </source>
</evidence>
<dbReference type="SUPFAM" id="SSF49879">
    <property type="entry name" value="SMAD/FHA domain"/>
    <property type="match status" value="1"/>
</dbReference>
<evidence type="ECO:0000256" key="1">
    <source>
        <dbReference type="ARBA" id="ARBA00022553"/>
    </source>
</evidence>
<feature type="domain" description="FHA" evidence="4">
    <location>
        <begin position="86"/>
        <end position="135"/>
    </location>
</feature>
<dbReference type="Pfam" id="PF00498">
    <property type="entry name" value="FHA"/>
    <property type="match status" value="1"/>
</dbReference>
<dbReference type="PANTHER" id="PTHR23308">
    <property type="entry name" value="NUCLEAR INHIBITOR OF PROTEIN PHOSPHATASE-1"/>
    <property type="match status" value="1"/>
</dbReference>
<keyword evidence="3" id="KW-0472">Membrane</keyword>
<dbReference type="InterPro" id="IPR000253">
    <property type="entry name" value="FHA_dom"/>
</dbReference>
<keyword evidence="3" id="KW-0812">Transmembrane</keyword>
<name>A0A9D2EFU0_9MICO</name>
<evidence type="ECO:0000256" key="3">
    <source>
        <dbReference type="SAM" id="Phobius"/>
    </source>
</evidence>
<evidence type="ECO:0000313" key="6">
    <source>
        <dbReference type="Proteomes" id="UP000824037"/>
    </source>
</evidence>
<accession>A0A9D2EFU0</accession>
<dbReference type="InterPro" id="IPR050923">
    <property type="entry name" value="Cell_Proc_Reg/RNA_Proc"/>
</dbReference>
<protein>
    <submittedName>
        <fullName evidence="5">FHA domain-containing protein</fullName>
    </submittedName>
</protein>
<organism evidence="5 6">
    <name type="scientific">Candidatus Ruania gallistercoris</name>
    <dbReference type="NCBI Taxonomy" id="2838746"/>
    <lineage>
        <taxon>Bacteria</taxon>
        <taxon>Bacillati</taxon>
        <taxon>Actinomycetota</taxon>
        <taxon>Actinomycetes</taxon>
        <taxon>Micrococcales</taxon>
        <taxon>Ruaniaceae</taxon>
        <taxon>Ruania</taxon>
    </lineage>
</organism>
<dbReference type="Proteomes" id="UP000824037">
    <property type="component" value="Unassembled WGS sequence"/>
</dbReference>
<keyword evidence="3" id="KW-1133">Transmembrane helix</keyword>
<keyword evidence="1" id="KW-0597">Phosphoprotein</keyword>
<dbReference type="InterPro" id="IPR008984">
    <property type="entry name" value="SMAD_FHA_dom_sf"/>
</dbReference>
<evidence type="ECO:0000313" key="5">
    <source>
        <dbReference type="EMBL" id="HIZ36869.1"/>
    </source>
</evidence>
<reference evidence="5" key="2">
    <citation type="submission" date="2021-04" db="EMBL/GenBank/DDBJ databases">
        <authorList>
            <person name="Gilroy R."/>
        </authorList>
    </citation>
    <scope>NUCLEOTIDE SEQUENCE</scope>
    <source>
        <strain evidence="5">ChiGjej4B4-7305</strain>
    </source>
</reference>
<gene>
    <name evidence="5" type="ORF">H9815_13935</name>
</gene>
<dbReference type="AlphaFoldDB" id="A0A9D2EFU0"/>
<feature type="transmembrane region" description="Helical" evidence="3">
    <location>
        <begin position="6"/>
        <end position="28"/>
    </location>
</feature>
<dbReference type="EMBL" id="DXBY01000240">
    <property type="protein sequence ID" value="HIZ36869.1"/>
    <property type="molecule type" value="Genomic_DNA"/>
</dbReference>
<dbReference type="Gene3D" id="2.60.200.20">
    <property type="match status" value="1"/>
</dbReference>
<proteinExistence type="predicted"/>
<dbReference type="PROSITE" id="PS50006">
    <property type="entry name" value="FHA_DOMAIN"/>
    <property type="match status" value="1"/>
</dbReference>
<comment type="caution">
    <text evidence="5">The sequence shown here is derived from an EMBL/GenBank/DDBJ whole genome shotgun (WGS) entry which is preliminary data.</text>
</comment>